<dbReference type="Proteomes" id="UP000307999">
    <property type="component" value="Unassembled WGS sequence"/>
</dbReference>
<comment type="caution">
    <text evidence="4">The sequence shown here is derived from an EMBL/GenBank/DDBJ whole genome shotgun (WGS) entry which is preliminary data.</text>
</comment>
<dbReference type="Gene3D" id="3.40.50.720">
    <property type="entry name" value="NAD(P)-binding Rossmann-like Domain"/>
    <property type="match status" value="1"/>
</dbReference>
<evidence type="ECO:0000313" key="4">
    <source>
        <dbReference type="EMBL" id="TKB43062.1"/>
    </source>
</evidence>
<dbReference type="InterPro" id="IPR036291">
    <property type="entry name" value="NAD(P)-bd_dom_sf"/>
</dbReference>
<dbReference type="InterPro" id="IPR002347">
    <property type="entry name" value="SDR_fam"/>
</dbReference>
<proteinExistence type="inferred from homology"/>
<dbReference type="AlphaFoldDB" id="A0A4V5NTV9"/>
<reference evidence="4 5" key="1">
    <citation type="submission" date="2019-04" db="EMBL/GenBank/DDBJ databases">
        <title>Thalassotalea guangxiensis sp. nov., isolated from sediment of the coastal wetland.</title>
        <authorList>
            <person name="Zheng S."/>
            <person name="Zhang D."/>
        </authorList>
    </citation>
    <scope>NUCLEOTIDE SEQUENCE [LARGE SCALE GENOMIC DNA]</scope>
    <source>
        <strain evidence="4 5">ZS-4</strain>
    </source>
</reference>
<evidence type="ECO:0000256" key="1">
    <source>
        <dbReference type="ARBA" id="ARBA00006484"/>
    </source>
</evidence>
<dbReference type="PRINTS" id="PR00081">
    <property type="entry name" value="GDHRDH"/>
</dbReference>
<evidence type="ECO:0000256" key="3">
    <source>
        <dbReference type="RuleBase" id="RU000363"/>
    </source>
</evidence>
<protein>
    <submittedName>
        <fullName evidence="4">SDR family oxidoreductase</fullName>
    </submittedName>
</protein>
<keyword evidence="2" id="KW-0560">Oxidoreductase</keyword>
<dbReference type="GO" id="GO:0016491">
    <property type="term" value="F:oxidoreductase activity"/>
    <property type="evidence" value="ECO:0007669"/>
    <property type="project" value="UniProtKB-KW"/>
</dbReference>
<dbReference type="PRINTS" id="PR00080">
    <property type="entry name" value="SDRFAMILY"/>
</dbReference>
<name>A0A4V5NTV9_9GAMM</name>
<dbReference type="CDD" id="cd05233">
    <property type="entry name" value="SDR_c"/>
    <property type="match status" value="1"/>
</dbReference>
<dbReference type="Pfam" id="PF00106">
    <property type="entry name" value="adh_short"/>
    <property type="match status" value="1"/>
</dbReference>
<dbReference type="OrthoDB" id="9808814at2"/>
<keyword evidence="5" id="KW-1185">Reference proteome</keyword>
<dbReference type="EMBL" id="SWDB01000045">
    <property type="protein sequence ID" value="TKB43062.1"/>
    <property type="molecule type" value="Genomic_DNA"/>
</dbReference>
<sequence length="231" mass="24837">MKLIITGATSGIGRALTELFANDSHNLAICGRNTEKMDDLLAQQVVASQVKLSRCFCSTNQQAIENFVNDASAALGGLDVLINCAGANSARATLETIDFADLDCMYQVNLRAPAVFSQAAFKQMKKQGSGKIINIHSTVCLFSNPGIGAYTATKSGFDALTKVFRKEAAADNVDVINVYPGGVNSNFRQREVDGYMDARSVAQTIKSLLDLADNVIPHELVIRPGIERNFA</sequence>
<comment type="similarity">
    <text evidence="1 3">Belongs to the short-chain dehydrogenases/reductases (SDR) family.</text>
</comment>
<dbReference type="PANTHER" id="PTHR42901">
    <property type="entry name" value="ALCOHOL DEHYDROGENASE"/>
    <property type="match status" value="1"/>
</dbReference>
<evidence type="ECO:0000313" key="5">
    <source>
        <dbReference type="Proteomes" id="UP000307999"/>
    </source>
</evidence>
<organism evidence="4 5">
    <name type="scientific">Thalassotalea mangrovi</name>
    <dbReference type="NCBI Taxonomy" id="2572245"/>
    <lineage>
        <taxon>Bacteria</taxon>
        <taxon>Pseudomonadati</taxon>
        <taxon>Pseudomonadota</taxon>
        <taxon>Gammaproteobacteria</taxon>
        <taxon>Alteromonadales</taxon>
        <taxon>Colwelliaceae</taxon>
        <taxon>Thalassotalea</taxon>
    </lineage>
</organism>
<accession>A0A4V5NTV9</accession>
<dbReference type="PANTHER" id="PTHR42901:SF1">
    <property type="entry name" value="ALCOHOL DEHYDROGENASE"/>
    <property type="match status" value="1"/>
</dbReference>
<dbReference type="RefSeq" id="WP_136737282.1">
    <property type="nucleotide sequence ID" value="NZ_SWDB01000045.1"/>
</dbReference>
<evidence type="ECO:0000256" key="2">
    <source>
        <dbReference type="ARBA" id="ARBA00023002"/>
    </source>
</evidence>
<dbReference type="SUPFAM" id="SSF51735">
    <property type="entry name" value="NAD(P)-binding Rossmann-fold domains"/>
    <property type="match status" value="1"/>
</dbReference>
<gene>
    <name evidence="4" type="ORF">E8M12_16020</name>
</gene>